<dbReference type="NCBIfam" id="TIGR04088">
    <property type="entry name" value="cognate_SipW"/>
    <property type="match status" value="1"/>
</dbReference>
<accession>A0A3P5WQV0</accession>
<feature type="region of interest" description="Disordered" evidence="1">
    <location>
        <begin position="1"/>
        <end position="30"/>
    </location>
</feature>
<reference evidence="3 4" key="1">
    <citation type="submission" date="2018-11" db="EMBL/GenBank/DDBJ databases">
        <authorList>
            <person name="Criscuolo A."/>
        </authorList>
    </citation>
    <scope>NUCLEOTIDE SEQUENCE [LARGE SCALE GENOMIC DNA]</scope>
    <source>
        <strain evidence="3">AT11b</strain>
    </source>
</reference>
<gene>
    <name evidence="3" type="ORF">PSET11_00179</name>
</gene>
<organism evidence="3 4">
    <name type="scientific">Arthrobacter ulcerisalmonis</name>
    <dbReference type="NCBI Taxonomy" id="2483813"/>
    <lineage>
        <taxon>Bacteria</taxon>
        <taxon>Bacillati</taxon>
        <taxon>Actinomycetota</taxon>
        <taxon>Actinomycetes</taxon>
        <taxon>Micrococcales</taxon>
        <taxon>Micrococcaceae</taxon>
        <taxon>Arthrobacter</taxon>
    </lineage>
</organism>
<sequence length="227" mass="22811">MGKRSAISAPGSGPSDGEQPAVRSRPRRRRRGTIRAILAGGLVLISGGAMTLAAWTDQEVAQATFSSSTFRLQSTIDGGTNWADSTEASPATLAFSAAGMSPNTILYASIGIRTTTGSLSGSLTLGAGQLPSGPPALAGVLKYRAVVATAATCDVTSFGGTPTFLVGGAALKQPLTTAGTGTVPIGANSTAPRWVCFEVSMDANADNSLQGQAAMAVKWTITGTSSS</sequence>
<dbReference type="OrthoDB" id="4949761at2"/>
<evidence type="ECO:0000313" key="3">
    <source>
        <dbReference type="EMBL" id="VDC18313.1"/>
    </source>
</evidence>
<keyword evidence="2" id="KW-0812">Transmembrane</keyword>
<keyword evidence="2" id="KW-1133">Transmembrane helix</keyword>
<protein>
    <recommendedName>
        <fullName evidence="5">SipW-cognate class signal peptide</fullName>
    </recommendedName>
</protein>
<name>A0A3P5WQV0_9MICC</name>
<dbReference type="InterPro" id="IPR023833">
    <property type="entry name" value="Signal_pept_SipW-depend-type"/>
</dbReference>
<feature type="transmembrane region" description="Helical" evidence="2">
    <location>
        <begin position="33"/>
        <end position="55"/>
    </location>
</feature>
<evidence type="ECO:0000256" key="1">
    <source>
        <dbReference type="SAM" id="MobiDB-lite"/>
    </source>
</evidence>
<dbReference type="Proteomes" id="UP000280861">
    <property type="component" value="Unassembled WGS sequence"/>
</dbReference>
<keyword evidence="4" id="KW-1185">Reference proteome</keyword>
<evidence type="ECO:0008006" key="5">
    <source>
        <dbReference type="Google" id="ProtNLM"/>
    </source>
</evidence>
<evidence type="ECO:0000313" key="4">
    <source>
        <dbReference type="Proteomes" id="UP000280861"/>
    </source>
</evidence>
<keyword evidence="2" id="KW-0472">Membrane</keyword>
<dbReference type="AlphaFoldDB" id="A0A3P5WQV0"/>
<evidence type="ECO:0000256" key="2">
    <source>
        <dbReference type="SAM" id="Phobius"/>
    </source>
</evidence>
<dbReference type="RefSeq" id="WP_160118936.1">
    <property type="nucleotide sequence ID" value="NZ_CBCRYA010000006.1"/>
</dbReference>
<proteinExistence type="predicted"/>
<dbReference type="EMBL" id="UXAU01000009">
    <property type="protein sequence ID" value="VDC18313.1"/>
    <property type="molecule type" value="Genomic_DNA"/>
</dbReference>